<protein>
    <submittedName>
        <fullName evidence="2">NIPSNAP family protein</fullName>
    </submittedName>
</protein>
<evidence type="ECO:0000256" key="1">
    <source>
        <dbReference type="SAM" id="SignalP"/>
    </source>
</evidence>
<dbReference type="SUPFAM" id="SSF54909">
    <property type="entry name" value="Dimeric alpha+beta barrel"/>
    <property type="match status" value="1"/>
</dbReference>
<comment type="caution">
    <text evidence="2">The sequence shown here is derived from an EMBL/GenBank/DDBJ whole genome shotgun (WGS) entry which is preliminary data.</text>
</comment>
<proteinExistence type="predicted"/>
<name>A0ABW8KKK6_9GAMM</name>
<evidence type="ECO:0000313" key="2">
    <source>
        <dbReference type="EMBL" id="MFK2932664.1"/>
    </source>
</evidence>
<dbReference type="Proteomes" id="UP001620397">
    <property type="component" value="Unassembled WGS sequence"/>
</dbReference>
<accession>A0ABW8KKK6</accession>
<feature type="signal peptide" evidence="1">
    <location>
        <begin position="1"/>
        <end position="25"/>
    </location>
</feature>
<organism evidence="2 3">
    <name type="scientific">Dyella agri</name>
    <dbReference type="NCBI Taxonomy" id="1926869"/>
    <lineage>
        <taxon>Bacteria</taxon>
        <taxon>Pseudomonadati</taxon>
        <taxon>Pseudomonadota</taxon>
        <taxon>Gammaproteobacteria</taxon>
        <taxon>Lysobacterales</taxon>
        <taxon>Rhodanobacteraceae</taxon>
        <taxon>Dyella</taxon>
    </lineage>
</organism>
<feature type="chain" id="PRO_5047267741" evidence="1">
    <location>
        <begin position="26"/>
        <end position="295"/>
    </location>
</feature>
<dbReference type="EMBL" id="JADIKL010000015">
    <property type="protein sequence ID" value="MFK2932664.1"/>
    <property type="molecule type" value="Genomic_DNA"/>
</dbReference>
<sequence>MKSAYRHLLGLFSMIALGVAGSTPAEPAVASRTSASSHEALPAMATVSHLHDFQVVELRRYTTTHGGRAHFASYFDTYFPEAFEQLGAMVFGQFLPREHPDQFVWLRGFHDMPARPVVSSQFYYGPLWREHRLKVNALLPDSDNVMLLRPLRPDTGVAVLPAVDPVDEPRGAQGIMVMQIFAVKKGDEDALAARAEAQFGSYRVAGVHPAGILVTLDEPNNFPQLPVRTDGPWLVWLGVVSDEATLREQLQPAMQAAARALLASGMLRTAPEQLVMDPTPRSRLRWLPDTGEVAR</sequence>
<reference evidence="2 3" key="1">
    <citation type="submission" date="2020-10" db="EMBL/GenBank/DDBJ databases">
        <title>Phylogeny of dyella-like bacteria.</title>
        <authorList>
            <person name="Fu J."/>
        </authorList>
    </citation>
    <scope>NUCLEOTIDE SEQUENCE [LARGE SCALE GENOMIC DNA]</scope>
    <source>
        <strain evidence="2 3">DKC-1</strain>
    </source>
</reference>
<gene>
    <name evidence="2" type="ORF">ISP14_17925</name>
</gene>
<dbReference type="RefSeq" id="WP_404542578.1">
    <property type="nucleotide sequence ID" value="NZ_JADIKL010000015.1"/>
</dbReference>
<keyword evidence="3" id="KW-1185">Reference proteome</keyword>
<dbReference type="Gene3D" id="3.30.70.100">
    <property type="match status" value="1"/>
</dbReference>
<keyword evidence="1" id="KW-0732">Signal</keyword>
<evidence type="ECO:0000313" key="3">
    <source>
        <dbReference type="Proteomes" id="UP001620397"/>
    </source>
</evidence>
<dbReference type="InterPro" id="IPR011008">
    <property type="entry name" value="Dimeric_a/b-barrel"/>
</dbReference>